<sequence>MESGLRPGKEQDLGLNRSNCPYFVPSLAKLVRGLKSVGDSITLSIESFGYS</sequence>
<keyword evidence="2" id="KW-1185">Reference proteome</keyword>
<evidence type="ECO:0000313" key="2">
    <source>
        <dbReference type="Proteomes" id="UP000032142"/>
    </source>
</evidence>
<name>A0A0B0PNC6_GOSAR</name>
<accession>A0A0B0PNC6</accession>
<gene>
    <name evidence="1" type="ORF">F383_06928</name>
</gene>
<reference evidence="2" key="1">
    <citation type="submission" date="2014-09" db="EMBL/GenBank/DDBJ databases">
        <authorList>
            <person name="Mudge J."/>
            <person name="Ramaraj T."/>
            <person name="Lindquist I.E."/>
            <person name="Bharti A.K."/>
            <person name="Sundararajan A."/>
            <person name="Cameron C.T."/>
            <person name="Woodward J.E."/>
            <person name="May G.D."/>
            <person name="Brubaker C."/>
            <person name="Broadhvest J."/>
            <person name="Wilkins T.A."/>
        </authorList>
    </citation>
    <scope>NUCLEOTIDE SEQUENCE</scope>
    <source>
        <strain evidence="2">cv. AKA8401</strain>
    </source>
</reference>
<dbReference type="Proteomes" id="UP000032142">
    <property type="component" value="Unassembled WGS sequence"/>
</dbReference>
<evidence type="ECO:0000313" key="1">
    <source>
        <dbReference type="EMBL" id="KHG26510.1"/>
    </source>
</evidence>
<protein>
    <submittedName>
        <fullName evidence="1">Uncharacterized protein</fullName>
    </submittedName>
</protein>
<organism evidence="1 2">
    <name type="scientific">Gossypium arboreum</name>
    <name type="common">Tree cotton</name>
    <name type="synonym">Gossypium nanking</name>
    <dbReference type="NCBI Taxonomy" id="29729"/>
    <lineage>
        <taxon>Eukaryota</taxon>
        <taxon>Viridiplantae</taxon>
        <taxon>Streptophyta</taxon>
        <taxon>Embryophyta</taxon>
        <taxon>Tracheophyta</taxon>
        <taxon>Spermatophyta</taxon>
        <taxon>Magnoliopsida</taxon>
        <taxon>eudicotyledons</taxon>
        <taxon>Gunneridae</taxon>
        <taxon>Pentapetalae</taxon>
        <taxon>rosids</taxon>
        <taxon>malvids</taxon>
        <taxon>Malvales</taxon>
        <taxon>Malvaceae</taxon>
        <taxon>Malvoideae</taxon>
        <taxon>Gossypium</taxon>
    </lineage>
</organism>
<proteinExistence type="predicted"/>
<dbReference type="EMBL" id="KN436983">
    <property type="protein sequence ID" value="KHG26510.1"/>
    <property type="molecule type" value="Genomic_DNA"/>
</dbReference>
<dbReference type="AlphaFoldDB" id="A0A0B0PNC6"/>